<keyword evidence="21" id="KW-0968">Cytoplasmic vesicle</keyword>
<evidence type="ECO:0000256" key="4">
    <source>
        <dbReference type="ARBA" id="ARBA00004541"/>
    </source>
</evidence>
<dbReference type="CDD" id="cd06450">
    <property type="entry name" value="DOPA_deC_like"/>
    <property type="match status" value="1"/>
</dbReference>
<dbReference type="Pfam" id="PF00282">
    <property type="entry name" value="Pyridoxal_deC"/>
    <property type="match status" value="2"/>
</dbReference>
<evidence type="ECO:0000256" key="7">
    <source>
        <dbReference type="ARBA" id="ARBA00012421"/>
    </source>
</evidence>
<reference evidence="29" key="1">
    <citation type="submission" date="2020-08" db="EMBL/GenBank/DDBJ databases">
        <authorList>
            <person name="Shumante A."/>
            <person name="Zimin A.V."/>
            <person name="Puiu D."/>
            <person name="Salzberg S.L."/>
        </authorList>
    </citation>
    <scope>NUCLEOTIDE SEQUENCE</scope>
    <source>
        <strain evidence="29">WC2-LM</strain>
        <tissue evidence="29">Liver</tissue>
    </source>
</reference>
<dbReference type="SUPFAM" id="SSF53383">
    <property type="entry name" value="PLP-dependent transferases"/>
    <property type="match status" value="1"/>
</dbReference>
<dbReference type="GO" id="GO:0042734">
    <property type="term" value="C:presynaptic membrane"/>
    <property type="evidence" value="ECO:0007669"/>
    <property type="project" value="UniProtKB-SubCell"/>
</dbReference>
<dbReference type="GO" id="GO:0030170">
    <property type="term" value="F:pyridoxal phosphate binding"/>
    <property type="evidence" value="ECO:0007669"/>
    <property type="project" value="InterPro"/>
</dbReference>
<evidence type="ECO:0000256" key="18">
    <source>
        <dbReference type="ARBA" id="ARBA00023239"/>
    </source>
</evidence>
<evidence type="ECO:0000256" key="15">
    <source>
        <dbReference type="ARBA" id="ARBA00023034"/>
    </source>
</evidence>
<dbReference type="PANTHER" id="PTHR45677">
    <property type="entry name" value="GLUTAMATE DECARBOXYLASE-RELATED"/>
    <property type="match status" value="1"/>
</dbReference>
<sequence>MASPGSSFWSFGSEDGSGDPENPGTARAWCQVAQKFTGGIGNKLCALLYGDAEKPAESTGNVPPRAAAARKVACTCDQKPCNCPKADVNYAFLHSTDLLPACDGERPTLTFLQDVMDILLQYVVKSFDRSTKVIDFHYPNELLQEYNWELADQPQNLEEILVHCQTTLKYAIKTGGAISNMYAMLIARFKMFPEVKEKGMAAVPRLIAFTSEHSHFSLKKGAAALGIGTDSVILIKCDERGKMIPSDLERRILEAKQKGYVPFLVSATAGTTVYGAFDPLLAVADICKKYKIWMHVDAAWGGGLLMSRKHKWKLSGVERARRKADEVLEHLSALVKQGTQARGNVWSVLCDTQARGNVQSVLCVRQTYHVQRTHRCGDGRVFPAELVEKRANSVTWNPHKMMGVPLQCSAFLVREEGLMQSCNQMHASYLFQQDKHYDLSYDTGDKALQCGRHVDVFKLWLMWRAKGTTGFEAHIDKCLELAEYLYNIIKNREGYEMVFDGKPQHTNVCFWYIPPSLRTLEDNEERMSRLSKVAPVIKARMMEYGTTMVSYQPLGDKVNFFRMVISNPAATHQDIDFLIEEIERLGQDL</sequence>
<evidence type="ECO:0000256" key="11">
    <source>
        <dbReference type="ARBA" id="ARBA00022793"/>
    </source>
</evidence>
<evidence type="ECO:0000313" key="29">
    <source>
        <dbReference type="EMBL" id="KAF7481373.1"/>
    </source>
</evidence>
<evidence type="ECO:0000256" key="19">
    <source>
        <dbReference type="ARBA" id="ARBA00023273"/>
    </source>
</evidence>
<evidence type="ECO:0000256" key="22">
    <source>
        <dbReference type="ARBA" id="ARBA00037048"/>
    </source>
</evidence>
<comment type="cofactor">
    <cofactor evidence="1 27">
        <name>pyridoxal 5'-phosphate</name>
        <dbReference type="ChEBI" id="CHEBI:597326"/>
    </cofactor>
</comment>
<comment type="similarity">
    <text evidence="5 27">Belongs to the group II decarboxylase family.</text>
</comment>
<evidence type="ECO:0000256" key="20">
    <source>
        <dbReference type="ARBA" id="ARBA00023288"/>
    </source>
</evidence>
<dbReference type="GO" id="GO:0031410">
    <property type="term" value="C:cytoplasmic vesicle"/>
    <property type="evidence" value="ECO:0007669"/>
    <property type="project" value="UniProtKB-SubCell"/>
</dbReference>
<evidence type="ECO:0000256" key="13">
    <source>
        <dbReference type="ARBA" id="ARBA00022979"/>
    </source>
</evidence>
<evidence type="ECO:0000256" key="6">
    <source>
        <dbReference type="ARBA" id="ARBA00011738"/>
    </source>
</evidence>
<keyword evidence="15" id="KW-0333">Golgi apparatus</keyword>
<dbReference type="Gene3D" id="3.40.640.10">
    <property type="entry name" value="Type I PLP-dependent aspartate aminotransferase-like (Major domain)"/>
    <property type="match status" value="2"/>
</dbReference>
<accession>A0A834QSK3</accession>
<dbReference type="Proteomes" id="UP000662637">
    <property type="component" value="Unassembled WGS sequence"/>
</dbReference>
<evidence type="ECO:0000256" key="3">
    <source>
        <dbReference type="ARBA" id="ARBA00004514"/>
    </source>
</evidence>
<evidence type="ECO:0000256" key="25">
    <source>
        <dbReference type="ARBA" id="ARBA00041381"/>
    </source>
</evidence>
<evidence type="ECO:0000256" key="16">
    <source>
        <dbReference type="ARBA" id="ARBA00023136"/>
    </source>
</evidence>
<proteinExistence type="inferred from homology"/>
<comment type="subunit">
    <text evidence="6">Homodimer.</text>
</comment>
<evidence type="ECO:0000256" key="9">
    <source>
        <dbReference type="ARBA" id="ARBA00022490"/>
    </source>
</evidence>
<organism evidence="29 30">
    <name type="scientific">Marmota monax</name>
    <name type="common">Woodchuck</name>
    <dbReference type="NCBI Taxonomy" id="9995"/>
    <lineage>
        <taxon>Eukaryota</taxon>
        <taxon>Metazoa</taxon>
        <taxon>Chordata</taxon>
        <taxon>Craniata</taxon>
        <taxon>Vertebrata</taxon>
        <taxon>Euteleostomi</taxon>
        <taxon>Mammalia</taxon>
        <taxon>Eutheria</taxon>
        <taxon>Euarchontoglires</taxon>
        <taxon>Glires</taxon>
        <taxon>Rodentia</taxon>
        <taxon>Sciuromorpha</taxon>
        <taxon>Sciuridae</taxon>
        <taxon>Xerinae</taxon>
        <taxon>Marmotini</taxon>
        <taxon>Marmota</taxon>
    </lineage>
</organism>
<evidence type="ECO:0000256" key="1">
    <source>
        <dbReference type="ARBA" id="ARBA00001933"/>
    </source>
</evidence>
<evidence type="ECO:0000256" key="21">
    <source>
        <dbReference type="ARBA" id="ARBA00023329"/>
    </source>
</evidence>
<keyword evidence="8" id="KW-1003">Cell membrane</keyword>
<dbReference type="Gene3D" id="3.90.1150.170">
    <property type="match status" value="2"/>
</dbReference>
<keyword evidence="20" id="KW-0449">Lipoprotein</keyword>
<dbReference type="EC" id="4.1.1.15" evidence="7"/>
<dbReference type="GO" id="GO:0000139">
    <property type="term" value="C:Golgi membrane"/>
    <property type="evidence" value="ECO:0007669"/>
    <property type="project" value="UniProtKB-SubCell"/>
</dbReference>
<feature type="region of interest" description="Disordered" evidence="28">
    <location>
        <begin position="1"/>
        <end position="25"/>
    </location>
</feature>
<evidence type="ECO:0000256" key="17">
    <source>
        <dbReference type="ARBA" id="ARBA00023139"/>
    </source>
</evidence>
<keyword evidence="12 27" id="KW-0663">Pyridoxal phosphate</keyword>
<evidence type="ECO:0000256" key="28">
    <source>
        <dbReference type="SAM" id="MobiDB-lite"/>
    </source>
</evidence>
<dbReference type="InterPro" id="IPR002129">
    <property type="entry name" value="PyrdxlP-dep_de-COase"/>
</dbReference>
<keyword evidence="17" id="KW-0564">Palmitate</keyword>
<protein>
    <recommendedName>
        <fullName evidence="24">Glutamate decarboxylase 2</fullName>
        <ecNumber evidence="7">4.1.1.15</ecNumber>
    </recommendedName>
    <alternativeName>
        <fullName evidence="26">65 kDa glutamic acid decarboxylase</fullName>
    </alternativeName>
    <alternativeName>
        <fullName evidence="25">Glutamate decarboxylase 65 kDa isoform</fullName>
    </alternativeName>
</protein>
<keyword evidence="16" id="KW-0472">Membrane</keyword>
<keyword evidence="19" id="KW-0966">Cell projection</keyword>
<evidence type="ECO:0000256" key="14">
    <source>
        <dbReference type="ARBA" id="ARBA00023018"/>
    </source>
</evidence>
<comment type="function">
    <text evidence="22">Catalyzes the production of GABA.</text>
</comment>
<evidence type="ECO:0000313" key="30">
    <source>
        <dbReference type="Proteomes" id="UP000662637"/>
    </source>
</evidence>
<dbReference type="PANTHER" id="PTHR45677:SF11">
    <property type="entry name" value="GLUTAMATE DECARBOXYLASE 2"/>
    <property type="match status" value="1"/>
</dbReference>
<evidence type="ECO:0000256" key="12">
    <source>
        <dbReference type="ARBA" id="ARBA00022898"/>
    </source>
</evidence>
<keyword evidence="10" id="KW-0597">Phosphoprotein</keyword>
<dbReference type="AlphaFoldDB" id="A0A834QSK3"/>
<keyword evidence="13" id="KW-0530">Neurotransmitter biosynthesis</keyword>
<gene>
    <name evidence="29" type="ORF">GHT09_007337</name>
</gene>
<dbReference type="InterPro" id="IPR021115">
    <property type="entry name" value="Pyridoxal-P_BS"/>
</dbReference>
<evidence type="ECO:0000256" key="23">
    <source>
        <dbReference type="ARBA" id="ARBA00037840"/>
    </source>
</evidence>
<comment type="caution">
    <text evidence="29">The sequence shown here is derived from an EMBL/GenBank/DDBJ whole genome shotgun (WGS) entry which is preliminary data.</text>
</comment>
<dbReference type="GO" id="GO:0005829">
    <property type="term" value="C:cytosol"/>
    <property type="evidence" value="ECO:0007669"/>
    <property type="project" value="UniProtKB-SubCell"/>
</dbReference>
<dbReference type="PROSITE" id="PS00392">
    <property type="entry name" value="DDC_GAD_HDC_YDC"/>
    <property type="match status" value="1"/>
</dbReference>
<dbReference type="InterPro" id="IPR015421">
    <property type="entry name" value="PyrdxlP-dep_Trfase_major"/>
</dbReference>
<feature type="compositionally biased region" description="Polar residues" evidence="28">
    <location>
        <begin position="1"/>
        <end position="10"/>
    </location>
</feature>
<dbReference type="GO" id="GO:0004351">
    <property type="term" value="F:glutamate decarboxylase activity"/>
    <property type="evidence" value="ECO:0007669"/>
    <property type="project" value="UniProtKB-EC"/>
</dbReference>
<evidence type="ECO:0000256" key="5">
    <source>
        <dbReference type="ARBA" id="ARBA00009533"/>
    </source>
</evidence>
<keyword evidence="11" id="KW-0210">Decarboxylase</keyword>
<evidence type="ECO:0000256" key="2">
    <source>
        <dbReference type="ARBA" id="ARBA00004255"/>
    </source>
</evidence>
<evidence type="ECO:0000256" key="24">
    <source>
        <dbReference type="ARBA" id="ARBA00040577"/>
    </source>
</evidence>
<evidence type="ECO:0000256" key="26">
    <source>
        <dbReference type="ARBA" id="ARBA00043203"/>
    </source>
</evidence>
<dbReference type="GO" id="GO:0006540">
    <property type="term" value="P:gamma-aminobutyrate shunt"/>
    <property type="evidence" value="ECO:0007669"/>
    <property type="project" value="TreeGrafter"/>
</dbReference>
<dbReference type="InterPro" id="IPR015424">
    <property type="entry name" value="PyrdxlP-dep_Trfase"/>
</dbReference>
<evidence type="ECO:0000256" key="8">
    <source>
        <dbReference type="ARBA" id="ARBA00022475"/>
    </source>
</evidence>
<keyword evidence="14" id="KW-0770">Synapse</keyword>
<comment type="subcellular location">
    <subcellularLocation>
        <location evidence="3">Cytoplasm</location>
        <location evidence="3">Cytosol</location>
    </subcellularLocation>
    <subcellularLocation>
        <location evidence="4">Cytoplasmic vesicle</location>
    </subcellularLocation>
    <subcellularLocation>
        <location evidence="2">Golgi apparatus membrane</location>
        <topology evidence="2">Peripheral membrane protein</topology>
        <orientation evidence="2">Cytoplasmic side</orientation>
    </subcellularLocation>
    <subcellularLocation>
        <location evidence="23">Presynaptic cell membrane</location>
        <topology evidence="23">Lipid-anchor</topology>
    </subcellularLocation>
</comment>
<keyword evidence="18 27" id="KW-0456">Lyase</keyword>
<keyword evidence="9" id="KW-0963">Cytoplasm</keyword>
<dbReference type="GO" id="GO:0009449">
    <property type="term" value="P:gamma-aminobutyric acid biosynthetic process"/>
    <property type="evidence" value="ECO:0007669"/>
    <property type="project" value="TreeGrafter"/>
</dbReference>
<dbReference type="EMBL" id="WJEC01000720">
    <property type="protein sequence ID" value="KAF7481373.1"/>
    <property type="molecule type" value="Genomic_DNA"/>
</dbReference>
<evidence type="ECO:0000256" key="27">
    <source>
        <dbReference type="RuleBase" id="RU000382"/>
    </source>
</evidence>
<evidence type="ECO:0000256" key="10">
    <source>
        <dbReference type="ARBA" id="ARBA00022553"/>
    </source>
</evidence>
<name>A0A834QSK3_MARMO</name>